<reference evidence="2" key="1">
    <citation type="submission" date="2017-08" db="EMBL/GenBank/DDBJ databases">
        <authorList>
            <person name="Imhoff J.F."/>
            <person name="Rahn T."/>
            <person name="Kuenzel S."/>
            <person name="Neulinger S.C."/>
        </authorList>
    </citation>
    <scope>NUCLEOTIDE SEQUENCE</scope>
    <source>
        <strain evidence="2">DSM 11080</strain>
    </source>
</reference>
<protein>
    <recommendedName>
        <fullName evidence="4">Methyltransferase</fullName>
    </recommendedName>
</protein>
<dbReference type="InterPro" id="IPR029063">
    <property type="entry name" value="SAM-dependent_MTases_sf"/>
</dbReference>
<feature type="compositionally biased region" description="Low complexity" evidence="1">
    <location>
        <begin position="107"/>
        <end position="122"/>
    </location>
</feature>
<dbReference type="RefSeq" id="WP_200344247.1">
    <property type="nucleotide sequence ID" value="NZ_NRSJ01000002.1"/>
</dbReference>
<dbReference type="Proteomes" id="UP001296776">
    <property type="component" value="Unassembled WGS sequence"/>
</dbReference>
<proteinExistence type="predicted"/>
<dbReference type="AlphaFoldDB" id="A0AAJ0U155"/>
<feature type="compositionally biased region" description="Basic and acidic residues" evidence="1">
    <location>
        <begin position="124"/>
        <end position="138"/>
    </location>
</feature>
<keyword evidence="3" id="KW-1185">Reference proteome</keyword>
<evidence type="ECO:0000256" key="1">
    <source>
        <dbReference type="SAM" id="MobiDB-lite"/>
    </source>
</evidence>
<name>A0AAJ0U155_9GAMM</name>
<evidence type="ECO:0008006" key="4">
    <source>
        <dbReference type="Google" id="ProtNLM"/>
    </source>
</evidence>
<comment type="caution">
    <text evidence="2">The sequence shown here is derived from an EMBL/GenBank/DDBJ whole genome shotgun (WGS) entry which is preliminary data.</text>
</comment>
<accession>A0AAJ0U155</accession>
<dbReference type="SUPFAM" id="SSF53335">
    <property type="entry name" value="S-adenosyl-L-methionine-dependent methyltransferases"/>
    <property type="match status" value="1"/>
</dbReference>
<reference evidence="2" key="2">
    <citation type="journal article" date="2020" name="Microorganisms">
        <title>Osmotic Adaptation and Compatible Solute Biosynthesis of Phototrophic Bacteria as Revealed from Genome Analyses.</title>
        <authorList>
            <person name="Imhoff J.F."/>
            <person name="Rahn T."/>
            <person name="Kunzel S."/>
            <person name="Keller A."/>
            <person name="Neulinger S.C."/>
        </authorList>
    </citation>
    <scope>NUCLEOTIDE SEQUENCE</scope>
    <source>
        <strain evidence="2">DSM 11080</strain>
    </source>
</reference>
<feature type="region of interest" description="Disordered" evidence="1">
    <location>
        <begin position="212"/>
        <end position="235"/>
    </location>
</feature>
<sequence length="263" mass="27932">MQSHWTLNLKNGLKVNVPADLENPVTLTLLELEDWPEPDYAFWCQLAQPGLRVLDADTGYGLYALGLAQALHGQGRVLALNPDPLFARSVADNGLQALIQTEEPSEHASTSSPSVSSENSGETDSCRSETNDDGSDHGEAAAFDLIRLGPTTKLDPGWIQQAAPLLMLPSDSAALADLQAAGLSLYRLIPVLNALVLLQDAPVANCTQNGSPDLLTNADTNHEADGETAPSAGSGLEKPATLYACNATRAAWLRGQERMIRPA</sequence>
<feature type="region of interest" description="Disordered" evidence="1">
    <location>
        <begin position="102"/>
        <end position="138"/>
    </location>
</feature>
<organism evidence="2 3">
    <name type="scientific">Halochromatium glycolicum</name>
    <dbReference type="NCBI Taxonomy" id="85075"/>
    <lineage>
        <taxon>Bacteria</taxon>
        <taxon>Pseudomonadati</taxon>
        <taxon>Pseudomonadota</taxon>
        <taxon>Gammaproteobacteria</taxon>
        <taxon>Chromatiales</taxon>
        <taxon>Chromatiaceae</taxon>
        <taxon>Halochromatium</taxon>
    </lineage>
</organism>
<evidence type="ECO:0000313" key="2">
    <source>
        <dbReference type="EMBL" id="MBK1703359.1"/>
    </source>
</evidence>
<dbReference type="Gene3D" id="3.40.50.150">
    <property type="entry name" value="Vaccinia Virus protein VP39"/>
    <property type="match status" value="1"/>
</dbReference>
<gene>
    <name evidence="2" type="ORF">CKO40_02035</name>
</gene>
<dbReference type="EMBL" id="NRSJ01000002">
    <property type="protein sequence ID" value="MBK1703359.1"/>
    <property type="molecule type" value="Genomic_DNA"/>
</dbReference>
<evidence type="ECO:0000313" key="3">
    <source>
        <dbReference type="Proteomes" id="UP001296776"/>
    </source>
</evidence>